<evidence type="ECO:0000313" key="2">
    <source>
        <dbReference type="Proteomes" id="UP000321561"/>
    </source>
</evidence>
<sequence length="31" mass="3723">MEEKEIKIFQMFFIIGIVINYFTKGLKVNEV</sequence>
<proteinExistence type="predicted"/>
<gene>
    <name evidence="1" type="ORF">JMUB5056_0487</name>
</gene>
<dbReference type="AlphaFoldDB" id="A0A510L4J3"/>
<reference evidence="1 2" key="1">
    <citation type="submission" date="2019-07" db="EMBL/GenBank/DDBJ databases">
        <title>Complete Genome Sequence of Leptotrichia hongkongensis Strain JMUB5056.</title>
        <authorList>
            <person name="Watanabe S."/>
            <person name="Cui L."/>
        </authorList>
    </citation>
    <scope>NUCLEOTIDE SEQUENCE [LARGE SCALE GENOMIC DNA]</scope>
    <source>
        <strain evidence="1 2">JMUB5056</strain>
    </source>
</reference>
<accession>A0A510L4J3</accession>
<name>A0A510L4J3_9FUSO</name>
<dbReference type="Proteomes" id="UP000321561">
    <property type="component" value="Chromosome"/>
</dbReference>
<dbReference type="KEGG" id="lhg:JMUB5056_0487"/>
<dbReference type="EMBL" id="AP019846">
    <property type="protein sequence ID" value="BBM58904.1"/>
    <property type="molecule type" value="Genomic_DNA"/>
</dbReference>
<protein>
    <submittedName>
        <fullName evidence="1">Uncharacterized protein</fullName>
    </submittedName>
</protein>
<evidence type="ECO:0000313" key="1">
    <source>
        <dbReference type="EMBL" id="BBM58904.1"/>
    </source>
</evidence>
<organism evidence="1 2">
    <name type="scientific">Leptotrichia hongkongensis</name>
    <dbReference type="NCBI Taxonomy" id="554406"/>
    <lineage>
        <taxon>Bacteria</taxon>
        <taxon>Fusobacteriati</taxon>
        <taxon>Fusobacteriota</taxon>
        <taxon>Fusobacteriia</taxon>
        <taxon>Fusobacteriales</taxon>
        <taxon>Leptotrichiaceae</taxon>
        <taxon>Leptotrichia</taxon>
    </lineage>
</organism>